<evidence type="ECO:0000256" key="5">
    <source>
        <dbReference type="ARBA" id="ARBA00022801"/>
    </source>
</evidence>
<evidence type="ECO:0000256" key="6">
    <source>
        <dbReference type="ARBA" id="ARBA00022884"/>
    </source>
</evidence>
<reference evidence="10 11" key="2">
    <citation type="submission" date="2019-10" db="EMBL/GenBank/DDBJ databases">
        <title>Thermopilla bonchosmolovskayae gen. nov., sp. nov., a moderately thermophilic Chloroflexi bacterium from a Chukotka hot spring (Arctic, Russia), representing a novel classis Thermopillaia, which include previously uncultivated lineage OLB14.</title>
        <authorList>
            <person name="Kochetkova T.V."/>
            <person name="Zayulina K.S."/>
            <person name="Zhigarkov V.S."/>
            <person name="Minaev N.V."/>
            <person name="Novikov A."/>
            <person name="Toshchakov S.V."/>
            <person name="Elcheninov A.G."/>
            <person name="Kublanov I.V."/>
        </authorList>
    </citation>
    <scope>NUCLEOTIDE SEQUENCE [LARGE SCALE GENOMIC DNA]</scope>
    <source>
        <strain evidence="10 11">3753O</strain>
    </source>
</reference>
<protein>
    <recommendedName>
        <fullName evidence="2">CRISPR system Cms endoribonuclease Csm3</fullName>
    </recommendedName>
    <alternativeName>
        <fullName evidence="8">CRISPR type III A-associated RAMP protein Csm3</fullName>
    </alternativeName>
</protein>
<keyword evidence="4" id="KW-0255">Endonuclease</keyword>
<evidence type="ECO:0000313" key="11">
    <source>
        <dbReference type="Proteomes" id="UP000326331"/>
    </source>
</evidence>
<evidence type="ECO:0000313" key="10">
    <source>
        <dbReference type="EMBL" id="QFG03688.1"/>
    </source>
</evidence>
<proteinExistence type="inferred from homology"/>
<evidence type="ECO:0000259" key="9">
    <source>
        <dbReference type="Pfam" id="PF03787"/>
    </source>
</evidence>
<sequence length="292" mass="31648">MMTLMRKNSDSGGSSSSSKLLLHIFRKKKRMSENAAVITGILTIRSTLIARTGLRIGAQEASLTIGGVDNPVVRDPLTRQPYIPGSSIKGKMRSLLERVHGLDQNWPIHGDRVRVHACKGEKDYANCTLCQLFGAPAPQERWLCQTRLRFSDTFLTPASVERLMEAATDLPFTELKSEAAIDRVTSAAVPRTMERVPAGSEFGPCEIGLFVYQGDNVATALQWLADGLELLEADALGSSGARGSGRVAFKNISVRRLKVDGQQLIPGEGPAVYESVADLRKGLADLVAWATA</sequence>
<dbReference type="PANTHER" id="PTHR35579:SF3">
    <property type="entry name" value="CRISPR SYSTEM CMS ENDORIBONUCLEASE CSM3"/>
    <property type="match status" value="1"/>
</dbReference>
<keyword evidence="3" id="KW-0540">Nuclease</keyword>
<comment type="similarity">
    <text evidence="1">Belongs to the CRISPR-associated Csm3 family.</text>
</comment>
<dbReference type="Proteomes" id="UP000326331">
    <property type="component" value="Chromosome"/>
</dbReference>
<accession>A0ABX6C355</accession>
<keyword evidence="5" id="KW-0378">Hydrolase</keyword>
<keyword evidence="7" id="KW-0051">Antiviral defense</keyword>
<dbReference type="InterPro" id="IPR013412">
    <property type="entry name" value="CRISPR-assoc_RAMP_Csm3"/>
</dbReference>
<evidence type="ECO:0000256" key="3">
    <source>
        <dbReference type="ARBA" id="ARBA00022722"/>
    </source>
</evidence>
<name>A0ABX6C355_9CHLR</name>
<keyword evidence="11" id="KW-1185">Reference proteome</keyword>
<evidence type="ECO:0000256" key="8">
    <source>
        <dbReference type="ARBA" id="ARBA00033183"/>
    </source>
</evidence>
<evidence type="ECO:0000256" key="7">
    <source>
        <dbReference type="ARBA" id="ARBA00023118"/>
    </source>
</evidence>
<organism evidence="10 11">
    <name type="scientific">Tepidiforma bonchosmolovskayae</name>
    <dbReference type="NCBI Taxonomy" id="2601677"/>
    <lineage>
        <taxon>Bacteria</taxon>
        <taxon>Bacillati</taxon>
        <taxon>Chloroflexota</taxon>
        <taxon>Tepidiformia</taxon>
        <taxon>Tepidiformales</taxon>
        <taxon>Tepidiformaceae</taxon>
        <taxon>Tepidiforma</taxon>
    </lineage>
</organism>
<dbReference type="Pfam" id="PF03787">
    <property type="entry name" value="RAMPs"/>
    <property type="match status" value="1"/>
</dbReference>
<dbReference type="InterPro" id="IPR005537">
    <property type="entry name" value="RAMP_III_fam"/>
</dbReference>
<dbReference type="EMBL" id="CP042829">
    <property type="protein sequence ID" value="QFG03688.1"/>
    <property type="molecule type" value="Genomic_DNA"/>
</dbReference>
<dbReference type="InterPro" id="IPR052216">
    <property type="entry name" value="CRISPR_Csm3_endoribonuclease"/>
</dbReference>
<keyword evidence="6" id="KW-0694">RNA-binding</keyword>
<evidence type="ECO:0000256" key="2">
    <source>
        <dbReference type="ARBA" id="ARBA00022150"/>
    </source>
</evidence>
<evidence type="ECO:0000256" key="1">
    <source>
        <dbReference type="ARBA" id="ARBA00006342"/>
    </source>
</evidence>
<evidence type="ECO:0000256" key="4">
    <source>
        <dbReference type="ARBA" id="ARBA00022759"/>
    </source>
</evidence>
<feature type="domain" description="CRISPR type III-associated protein" evidence="9">
    <location>
        <begin position="63"/>
        <end position="247"/>
    </location>
</feature>
<gene>
    <name evidence="10" type="primary">csm3</name>
    <name evidence="10" type="ORF">Tbon_10400</name>
</gene>
<reference evidence="10 11" key="1">
    <citation type="submission" date="2019-08" db="EMBL/GenBank/DDBJ databases">
        <authorList>
            <person name="Toschakov S.V."/>
        </authorList>
    </citation>
    <scope>NUCLEOTIDE SEQUENCE [LARGE SCALE GENOMIC DNA]</scope>
    <source>
        <strain evidence="10 11">3753O</strain>
    </source>
</reference>
<dbReference type="NCBIfam" id="TIGR02582">
    <property type="entry name" value="cas7_TM1809"/>
    <property type="match status" value="1"/>
</dbReference>
<dbReference type="PANTHER" id="PTHR35579">
    <property type="entry name" value="CRISPR SYSTEM CMS ENDORIBONUCLEASE CSM3"/>
    <property type="match status" value="1"/>
</dbReference>